<sequence>MHNFRKSGIKPWDIIIIFVLVVASFAPTIVFALSFDNAETENSVKYAIVKIDGKEVERFDLDEISNKMVTYHPSDTQYNIIEIQEGKIRVKEDNSPDQIAVRTGWISEPGQTSICLPHRLVITIEQEGKSDYHIY</sequence>
<dbReference type="EMBL" id="NGMS01000001">
    <property type="protein sequence ID" value="OTP27417.1"/>
    <property type="molecule type" value="Genomic_DNA"/>
</dbReference>
<reference evidence="2 3" key="1">
    <citation type="submission" date="2017-05" db="EMBL/GenBank/DDBJ databases">
        <title>The Genome Sequence of Enterococcus mundtii 6B1_DIV0119.</title>
        <authorList>
            <consortium name="The Broad Institute Genomics Platform"/>
            <consortium name="The Broad Institute Genomic Center for Infectious Diseases"/>
            <person name="Earl A."/>
            <person name="Manson A."/>
            <person name="Schwartman J."/>
            <person name="Gilmore M."/>
            <person name="Abouelleil A."/>
            <person name="Cao P."/>
            <person name="Chapman S."/>
            <person name="Cusick C."/>
            <person name="Shea T."/>
            <person name="Young S."/>
            <person name="Neafsey D."/>
            <person name="Nusbaum C."/>
            <person name="Birren B."/>
        </authorList>
    </citation>
    <scope>NUCLEOTIDE SEQUENCE [LARGE SCALE GENOMIC DNA]</scope>
    <source>
        <strain evidence="2 3">6B1_DIV0119</strain>
    </source>
</reference>
<comment type="caution">
    <text evidence="2">The sequence shown here is derived from an EMBL/GenBank/DDBJ whole genome shotgun (WGS) entry which is preliminary data.</text>
</comment>
<evidence type="ECO:0000313" key="3">
    <source>
        <dbReference type="Proteomes" id="UP000195024"/>
    </source>
</evidence>
<accession>A0A242KZN8</accession>
<dbReference type="Proteomes" id="UP000195024">
    <property type="component" value="Unassembled WGS sequence"/>
</dbReference>
<gene>
    <name evidence="2" type="ORF">A5802_001152</name>
</gene>
<keyword evidence="1" id="KW-1133">Transmembrane helix</keyword>
<dbReference type="Gene3D" id="2.60.320.10">
    <property type="entry name" value="N-utilization substance G protein NusG, insert domain"/>
    <property type="match status" value="1"/>
</dbReference>
<feature type="transmembrane region" description="Helical" evidence="1">
    <location>
        <begin position="12"/>
        <end position="35"/>
    </location>
</feature>
<evidence type="ECO:0000256" key="1">
    <source>
        <dbReference type="SAM" id="Phobius"/>
    </source>
</evidence>
<protein>
    <submittedName>
        <fullName evidence="2">Uncharacterized protein</fullName>
    </submittedName>
</protein>
<dbReference type="InterPro" id="IPR038690">
    <property type="entry name" value="NusG_2_sf"/>
</dbReference>
<keyword evidence="1" id="KW-0472">Membrane</keyword>
<organism evidence="2 3">
    <name type="scientific">Enterococcus mundtii</name>
    <dbReference type="NCBI Taxonomy" id="53346"/>
    <lineage>
        <taxon>Bacteria</taxon>
        <taxon>Bacillati</taxon>
        <taxon>Bacillota</taxon>
        <taxon>Bacilli</taxon>
        <taxon>Lactobacillales</taxon>
        <taxon>Enterococcaceae</taxon>
        <taxon>Enterococcus</taxon>
    </lineage>
</organism>
<dbReference type="Pfam" id="PF07009">
    <property type="entry name" value="NusG_II"/>
    <property type="match status" value="1"/>
</dbReference>
<dbReference type="AlphaFoldDB" id="A0A242KZN8"/>
<name>A0A242KZN8_ENTMU</name>
<proteinExistence type="predicted"/>
<evidence type="ECO:0000313" key="2">
    <source>
        <dbReference type="EMBL" id="OTP27417.1"/>
    </source>
</evidence>
<dbReference type="CDD" id="cd09911">
    <property type="entry name" value="Lin0431_like"/>
    <property type="match status" value="1"/>
</dbReference>
<keyword evidence="1" id="KW-0812">Transmembrane</keyword>
<dbReference type="RefSeq" id="WP_086334733.1">
    <property type="nucleotide sequence ID" value="NZ_NGMS01000001.1"/>
</dbReference>